<keyword evidence="7" id="KW-0028">Amino-acid biosynthesis</keyword>
<evidence type="ECO:0000256" key="10">
    <source>
        <dbReference type="ARBA" id="ARBA00023096"/>
    </source>
</evidence>
<evidence type="ECO:0000256" key="3">
    <source>
        <dbReference type="ARBA" id="ARBA00006904"/>
    </source>
</evidence>
<dbReference type="GO" id="GO:0006564">
    <property type="term" value="P:L-serine biosynthetic process"/>
    <property type="evidence" value="ECO:0007669"/>
    <property type="project" value="UniProtKB-KW"/>
</dbReference>
<keyword evidence="17" id="KW-1185">Reference proteome</keyword>
<evidence type="ECO:0000256" key="1">
    <source>
        <dbReference type="ARBA" id="ARBA00001933"/>
    </source>
</evidence>
<evidence type="ECO:0000256" key="11">
    <source>
        <dbReference type="ARBA" id="ARBA00023299"/>
    </source>
</evidence>
<comment type="catalytic activity">
    <reaction evidence="14">
        <text>O-phospho-L-serine + 2-oxoglutarate = 3-phosphooxypyruvate + L-glutamate</text>
        <dbReference type="Rhea" id="RHEA:14329"/>
        <dbReference type="ChEBI" id="CHEBI:16810"/>
        <dbReference type="ChEBI" id="CHEBI:18110"/>
        <dbReference type="ChEBI" id="CHEBI:29985"/>
        <dbReference type="ChEBI" id="CHEBI:57524"/>
        <dbReference type="EC" id="2.6.1.52"/>
    </reaction>
</comment>
<keyword evidence="9" id="KW-0663">Pyridoxal phosphate</keyword>
<dbReference type="EMBL" id="FXAW01000004">
    <property type="protein sequence ID" value="SMG33061.1"/>
    <property type="molecule type" value="Genomic_DNA"/>
</dbReference>
<evidence type="ECO:0000256" key="8">
    <source>
        <dbReference type="ARBA" id="ARBA00022679"/>
    </source>
</evidence>
<dbReference type="InterPro" id="IPR000192">
    <property type="entry name" value="Aminotrans_V_dom"/>
</dbReference>
<evidence type="ECO:0000256" key="12">
    <source>
        <dbReference type="ARBA" id="ARBA00031421"/>
    </source>
</evidence>
<dbReference type="GO" id="GO:0004760">
    <property type="term" value="F:L-serine-pyruvate transaminase activity"/>
    <property type="evidence" value="ECO:0007669"/>
    <property type="project" value="TreeGrafter"/>
</dbReference>
<evidence type="ECO:0000256" key="5">
    <source>
        <dbReference type="ARBA" id="ARBA00022490"/>
    </source>
</evidence>
<proteinExistence type="inferred from homology"/>
<dbReference type="GO" id="GO:0008453">
    <property type="term" value="F:alanine-glyoxylate transaminase activity"/>
    <property type="evidence" value="ECO:0007669"/>
    <property type="project" value="TreeGrafter"/>
</dbReference>
<dbReference type="InterPro" id="IPR015421">
    <property type="entry name" value="PyrdxlP-dep_Trfase_major"/>
</dbReference>
<dbReference type="GO" id="GO:0004648">
    <property type="term" value="F:O-phospho-L-serine:2-oxoglutarate aminotransferase activity"/>
    <property type="evidence" value="ECO:0007669"/>
    <property type="project" value="UniProtKB-EC"/>
</dbReference>
<evidence type="ECO:0000256" key="13">
    <source>
        <dbReference type="ARBA" id="ARBA00047630"/>
    </source>
</evidence>
<keyword evidence="11" id="KW-0718">Serine biosynthesis</keyword>
<reference evidence="17" key="1">
    <citation type="submission" date="2017-04" db="EMBL/GenBank/DDBJ databases">
        <authorList>
            <person name="Varghese N."/>
            <person name="Submissions S."/>
        </authorList>
    </citation>
    <scope>NUCLEOTIDE SEQUENCE [LARGE SCALE GENOMIC DNA]</scope>
    <source>
        <strain evidence="17">DSM 4125</strain>
    </source>
</reference>
<dbReference type="PANTHER" id="PTHR21152">
    <property type="entry name" value="AMINOTRANSFERASE CLASS V"/>
    <property type="match status" value="1"/>
</dbReference>
<dbReference type="GO" id="GO:0019265">
    <property type="term" value="P:glycine biosynthetic process, by transamination of glyoxylate"/>
    <property type="evidence" value="ECO:0007669"/>
    <property type="project" value="TreeGrafter"/>
</dbReference>
<keyword evidence="10" id="KW-0664">Pyridoxine biosynthesis</keyword>
<dbReference type="GO" id="GO:0008615">
    <property type="term" value="P:pyridoxine biosynthetic process"/>
    <property type="evidence" value="ECO:0007669"/>
    <property type="project" value="UniProtKB-KW"/>
</dbReference>
<dbReference type="STRING" id="1028.SAMN05661096_02067"/>
<evidence type="ECO:0000256" key="6">
    <source>
        <dbReference type="ARBA" id="ARBA00022576"/>
    </source>
</evidence>
<keyword evidence="5" id="KW-0963">Cytoplasm</keyword>
<evidence type="ECO:0000256" key="4">
    <source>
        <dbReference type="ARBA" id="ARBA00013030"/>
    </source>
</evidence>
<evidence type="ECO:0000256" key="7">
    <source>
        <dbReference type="ARBA" id="ARBA00022605"/>
    </source>
</evidence>
<keyword evidence="6 16" id="KW-0032">Aminotransferase</keyword>
<accession>A0A1X7JY47</accession>
<protein>
    <recommendedName>
        <fullName evidence="4">phosphoserine transaminase</fullName>
        <ecNumber evidence="4">2.6.1.52</ecNumber>
    </recommendedName>
    <alternativeName>
        <fullName evidence="12">Phosphohydroxythreonine aminotransferase</fullName>
    </alternativeName>
</protein>
<comment type="similarity">
    <text evidence="3">Belongs to the class-V pyridoxal-phosphate-dependent aminotransferase family. SerC subfamily.</text>
</comment>
<dbReference type="PANTHER" id="PTHR21152:SF40">
    <property type="entry name" value="ALANINE--GLYOXYLATE AMINOTRANSFERASE"/>
    <property type="match status" value="1"/>
</dbReference>
<evidence type="ECO:0000259" key="15">
    <source>
        <dbReference type="Pfam" id="PF00266"/>
    </source>
</evidence>
<comment type="cofactor">
    <cofactor evidence="1">
        <name>pyridoxal 5'-phosphate</name>
        <dbReference type="ChEBI" id="CHEBI:597326"/>
    </cofactor>
</comment>
<comment type="pathway">
    <text evidence="2">Amino-acid biosynthesis; L-serine biosynthesis; L-serine from 3-phospho-D-glycerate: step 2/3.</text>
</comment>
<comment type="catalytic activity">
    <reaction evidence="13">
        <text>4-(phosphooxy)-L-threonine + 2-oxoglutarate = (R)-3-hydroxy-2-oxo-4-phosphooxybutanoate + L-glutamate</text>
        <dbReference type="Rhea" id="RHEA:16573"/>
        <dbReference type="ChEBI" id="CHEBI:16810"/>
        <dbReference type="ChEBI" id="CHEBI:29985"/>
        <dbReference type="ChEBI" id="CHEBI:58452"/>
        <dbReference type="ChEBI" id="CHEBI:58538"/>
        <dbReference type="EC" id="2.6.1.52"/>
    </reaction>
</comment>
<evidence type="ECO:0000256" key="14">
    <source>
        <dbReference type="ARBA" id="ARBA00049007"/>
    </source>
</evidence>
<dbReference type="Proteomes" id="UP000193804">
    <property type="component" value="Unassembled WGS sequence"/>
</dbReference>
<dbReference type="SUPFAM" id="SSF53383">
    <property type="entry name" value="PLP-dependent transferases"/>
    <property type="match status" value="1"/>
</dbReference>
<gene>
    <name evidence="16" type="ORF">SAMN05661096_02067</name>
</gene>
<dbReference type="OrthoDB" id="975012at2"/>
<dbReference type="Gene3D" id="3.90.1150.10">
    <property type="entry name" value="Aspartate Aminotransferase, domain 1"/>
    <property type="match status" value="1"/>
</dbReference>
<feature type="domain" description="Aminotransferase class V" evidence="15">
    <location>
        <begin position="3"/>
        <end position="277"/>
    </location>
</feature>
<dbReference type="InterPro" id="IPR022278">
    <property type="entry name" value="Pser_aminoTfrase"/>
</dbReference>
<dbReference type="Gene3D" id="3.40.640.10">
    <property type="entry name" value="Type I PLP-dependent aspartate aminotransferase-like (Major domain)"/>
    <property type="match status" value="1"/>
</dbReference>
<evidence type="ECO:0000256" key="9">
    <source>
        <dbReference type="ARBA" id="ARBA00022898"/>
    </source>
</evidence>
<dbReference type="PIRSF" id="PIRSF000525">
    <property type="entry name" value="SerC"/>
    <property type="match status" value="1"/>
</dbReference>
<evidence type="ECO:0000313" key="17">
    <source>
        <dbReference type="Proteomes" id="UP000193804"/>
    </source>
</evidence>
<name>A0A1X7JY47_9BACT</name>
<dbReference type="InterPro" id="IPR015424">
    <property type="entry name" value="PyrdxlP-dep_Trfase"/>
</dbReference>
<evidence type="ECO:0000256" key="2">
    <source>
        <dbReference type="ARBA" id="ARBA00005099"/>
    </source>
</evidence>
<dbReference type="AlphaFoldDB" id="A0A1X7JY47"/>
<dbReference type="UniPathway" id="UPA00135">
    <property type="reaction ID" value="UER00197"/>
</dbReference>
<sequence>MKYNFYPGPSKIYPQVARYFQEAMESGIMERNHRSTAFHNLFSATKSLLKSKLNVPLEYEIIVVSSATECWEIISQSFIQASSSHFFNGAFGKKWWKYTQKIHHKSKGNEFDVRENPSLQSFEKEVELLAFTHNETSNGTVIPQSFQEKVRNEFPEKLIAYDATSSMAGYEFDWNLGDIWYASVQKCFGLPAGMALMVVSPKAIDRAIEIGENMHYNSFNFIRKNALNHETHHTPNIANIFLLNRLLQNVENISAIHRNLQKRKVMFYGELKNAKKLIPLVHSEELLSDTVFCLKGEKEVIEKLKQMAEKESFILGNGYGDLKDDTIRIANFPAIPNQHYIDLINFLIRFEKMN</sequence>
<organism evidence="16 17">
    <name type="scientific">Marivirga sericea</name>
    <dbReference type="NCBI Taxonomy" id="1028"/>
    <lineage>
        <taxon>Bacteria</taxon>
        <taxon>Pseudomonadati</taxon>
        <taxon>Bacteroidota</taxon>
        <taxon>Cytophagia</taxon>
        <taxon>Cytophagales</taxon>
        <taxon>Marivirgaceae</taxon>
        <taxon>Marivirga</taxon>
    </lineage>
</organism>
<evidence type="ECO:0000313" key="16">
    <source>
        <dbReference type="EMBL" id="SMG33061.1"/>
    </source>
</evidence>
<dbReference type="Pfam" id="PF00266">
    <property type="entry name" value="Aminotran_5"/>
    <property type="match status" value="1"/>
</dbReference>
<dbReference type="RefSeq" id="WP_085516984.1">
    <property type="nucleotide sequence ID" value="NZ_FXAW01000004.1"/>
</dbReference>
<dbReference type="InterPro" id="IPR015422">
    <property type="entry name" value="PyrdxlP-dep_Trfase_small"/>
</dbReference>
<keyword evidence="8 16" id="KW-0808">Transferase</keyword>
<dbReference type="EC" id="2.6.1.52" evidence="4"/>